<proteinExistence type="predicted"/>
<gene>
    <name evidence="1" type="ORF">F4820DRAFT_283880</name>
</gene>
<accession>A0ACB9Z371</accession>
<protein>
    <submittedName>
        <fullName evidence="1">Uncharacterized protein</fullName>
    </submittedName>
</protein>
<sequence>MAECEVPTWGNTTLEAEAPYTRMMRMGTMRIWNLPISDHCLTHDKHHPAEIGRRGAKRLSRMRRSFFGRCIRPSGNQKGDNCRHGREPRSASARGLAATDRHPGRGDNENQKFGPLAAALLNSSLIQAVELDNFHTESSIHSSSVVIPALFALVWHGFASRNGLVSGIIASQSCTRAKEVLETPYGDFISTFGNGG</sequence>
<dbReference type="EMBL" id="MU393469">
    <property type="protein sequence ID" value="KAI4865620.1"/>
    <property type="molecule type" value="Genomic_DNA"/>
</dbReference>
<comment type="caution">
    <text evidence="1">The sequence shown here is derived from an EMBL/GenBank/DDBJ whole genome shotgun (WGS) entry which is preliminary data.</text>
</comment>
<reference evidence="1 2" key="1">
    <citation type="journal article" date="2022" name="New Phytol.">
        <title>Ecological generalism drives hyperdiversity of secondary metabolite gene clusters in xylarialean endophytes.</title>
        <authorList>
            <person name="Franco M.E.E."/>
            <person name="Wisecaver J.H."/>
            <person name="Arnold A.E."/>
            <person name="Ju Y.M."/>
            <person name="Slot J.C."/>
            <person name="Ahrendt S."/>
            <person name="Moore L.P."/>
            <person name="Eastman K.E."/>
            <person name="Scott K."/>
            <person name="Konkel Z."/>
            <person name="Mondo S.J."/>
            <person name="Kuo A."/>
            <person name="Hayes R.D."/>
            <person name="Haridas S."/>
            <person name="Andreopoulos B."/>
            <person name="Riley R."/>
            <person name="LaButti K."/>
            <person name="Pangilinan J."/>
            <person name="Lipzen A."/>
            <person name="Amirebrahimi M."/>
            <person name="Yan J."/>
            <person name="Adam C."/>
            <person name="Keymanesh K."/>
            <person name="Ng V."/>
            <person name="Louie K."/>
            <person name="Northen T."/>
            <person name="Drula E."/>
            <person name="Henrissat B."/>
            <person name="Hsieh H.M."/>
            <person name="Youens-Clark K."/>
            <person name="Lutzoni F."/>
            <person name="Miadlikowska J."/>
            <person name="Eastwood D.C."/>
            <person name="Hamelin R.C."/>
            <person name="Grigoriev I.V."/>
            <person name="U'Ren J.M."/>
        </authorList>
    </citation>
    <scope>NUCLEOTIDE SEQUENCE [LARGE SCALE GENOMIC DNA]</scope>
    <source>
        <strain evidence="1 2">CBS 119005</strain>
    </source>
</reference>
<name>A0ACB9Z371_9PEZI</name>
<evidence type="ECO:0000313" key="1">
    <source>
        <dbReference type="EMBL" id="KAI4865620.1"/>
    </source>
</evidence>
<dbReference type="Proteomes" id="UP001497700">
    <property type="component" value="Unassembled WGS sequence"/>
</dbReference>
<organism evidence="1 2">
    <name type="scientific">Hypoxylon rubiginosum</name>
    <dbReference type="NCBI Taxonomy" id="110542"/>
    <lineage>
        <taxon>Eukaryota</taxon>
        <taxon>Fungi</taxon>
        <taxon>Dikarya</taxon>
        <taxon>Ascomycota</taxon>
        <taxon>Pezizomycotina</taxon>
        <taxon>Sordariomycetes</taxon>
        <taxon>Xylariomycetidae</taxon>
        <taxon>Xylariales</taxon>
        <taxon>Hypoxylaceae</taxon>
        <taxon>Hypoxylon</taxon>
    </lineage>
</organism>
<keyword evidence="2" id="KW-1185">Reference proteome</keyword>
<evidence type="ECO:0000313" key="2">
    <source>
        <dbReference type="Proteomes" id="UP001497700"/>
    </source>
</evidence>